<evidence type="ECO:0000256" key="1">
    <source>
        <dbReference type="ARBA" id="ARBA00004141"/>
    </source>
</evidence>
<comment type="subcellular location">
    <subcellularLocation>
        <location evidence="1">Membrane</location>
        <topology evidence="1">Multi-pass membrane protein</topology>
    </subcellularLocation>
</comment>
<name>A0ABP9DK05_9BACT</name>
<dbReference type="Pfam" id="PF03379">
    <property type="entry name" value="CcmB"/>
    <property type="match status" value="1"/>
</dbReference>
<evidence type="ECO:0000256" key="2">
    <source>
        <dbReference type="ARBA" id="ARBA00010544"/>
    </source>
</evidence>
<dbReference type="InterPro" id="IPR003544">
    <property type="entry name" value="Cyt_c_biogenesis_CcmB"/>
</dbReference>
<keyword evidence="4 6" id="KW-1133">Transmembrane helix</keyword>
<evidence type="ECO:0008006" key="9">
    <source>
        <dbReference type="Google" id="ProtNLM"/>
    </source>
</evidence>
<proteinExistence type="inferred from homology"/>
<dbReference type="EMBL" id="BAABJX010000058">
    <property type="protein sequence ID" value="GAA4848088.1"/>
    <property type="molecule type" value="Genomic_DNA"/>
</dbReference>
<keyword evidence="8" id="KW-1185">Reference proteome</keyword>
<evidence type="ECO:0000256" key="3">
    <source>
        <dbReference type="ARBA" id="ARBA00022692"/>
    </source>
</evidence>
<evidence type="ECO:0000256" key="4">
    <source>
        <dbReference type="ARBA" id="ARBA00022989"/>
    </source>
</evidence>
<feature type="transmembrane region" description="Helical" evidence="6">
    <location>
        <begin position="24"/>
        <end position="44"/>
    </location>
</feature>
<accession>A0ABP9DK05</accession>
<evidence type="ECO:0000313" key="7">
    <source>
        <dbReference type="EMBL" id="GAA4848088.1"/>
    </source>
</evidence>
<gene>
    <name evidence="7" type="ORF">GCM10023331_36000</name>
</gene>
<reference evidence="8" key="1">
    <citation type="journal article" date="2019" name="Int. J. Syst. Evol. Microbiol.">
        <title>The Global Catalogue of Microorganisms (GCM) 10K type strain sequencing project: providing services to taxonomists for standard genome sequencing and annotation.</title>
        <authorList>
            <consortium name="The Broad Institute Genomics Platform"/>
            <consortium name="The Broad Institute Genome Sequencing Center for Infectious Disease"/>
            <person name="Wu L."/>
            <person name="Ma J."/>
        </authorList>
    </citation>
    <scope>NUCLEOTIDE SEQUENCE [LARGE SCALE GENOMIC DNA]</scope>
    <source>
        <strain evidence="8">JCM 18326</strain>
    </source>
</reference>
<evidence type="ECO:0000256" key="6">
    <source>
        <dbReference type="SAM" id="Phobius"/>
    </source>
</evidence>
<feature type="transmembrane region" description="Helical" evidence="6">
    <location>
        <begin position="134"/>
        <end position="156"/>
    </location>
</feature>
<dbReference type="Proteomes" id="UP001500298">
    <property type="component" value="Unassembled WGS sequence"/>
</dbReference>
<feature type="transmembrane region" description="Helical" evidence="6">
    <location>
        <begin position="56"/>
        <end position="73"/>
    </location>
</feature>
<comment type="similarity">
    <text evidence="2">Belongs to the CcmB/CycW/HelB family.</text>
</comment>
<feature type="transmembrane region" description="Helical" evidence="6">
    <location>
        <begin position="201"/>
        <end position="222"/>
    </location>
</feature>
<dbReference type="RefSeq" id="WP_345374358.1">
    <property type="nucleotide sequence ID" value="NZ_BAABJX010000058.1"/>
</dbReference>
<protein>
    <recommendedName>
        <fullName evidence="9">ABC transporter permease</fullName>
    </recommendedName>
</protein>
<organism evidence="7 8">
    <name type="scientific">Algivirga pacifica</name>
    <dbReference type="NCBI Taxonomy" id="1162670"/>
    <lineage>
        <taxon>Bacteria</taxon>
        <taxon>Pseudomonadati</taxon>
        <taxon>Bacteroidota</taxon>
        <taxon>Cytophagia</taxon>
        <taxon>Cytophagales</taxon>
        <taxon>Flammeovirgaceae</taxon>
        <taxon>Algivirga</taxon>
    </lineage>
</organism>
<feature type="transmembrane region" description="Helical" evidence="6">
    <location>
        <begin position="162"/>
        <end position="181"/>
    </location>
</feature>
<keyword evidence="3 6" id="KW-0812">Transmembrane</keyword>
<evidence type="ECO:0000313" key="8">
    <source>
        <dbReference type="Proteomes" id="UP001500298"/>
    </source>
</evidence>
<comment type="caution">
    <text evidence="7">The sequence shown here is derived from an EMBL/GenBank/DDBJ whole genome shotgun (WGS) entry which is preliminary data.</text>
</comment>
<keyword evidence="5 6" id="KW-0472">Membrane</keyword>
<sequence>MTSITKQIQTLVKKEFLLEWRERSALNGILLYTFSTVFVCYLSFNQQRVNLHPITWNTLFWIIQLFTAINGISKTFAQEQGGRFFFYYSLVSPLAVILSKIIYNSLLMVLVAMVGVGVYVFVMGNPVQDLPLFILNLFLGAIGFAATLTMIAGIASKSNNNSTLMAVLGFPTILPMILMLIKVSKNAMDGLDRGVSMDEIITILGIDAVVIAVSCLLFPYLWRS</sequence>
<evidence type="ECO:0000256" key="5">
    <source>
        <dbReference type="ARBA" id="ARBA00023136"/>
    </source>
</evidence>
<feature type="transmembrane region" description="Helical" evidence="6">
    <location>
        <begin position="109"/>
        <end position="127"/>
    </location>
</feature>